<protein>
    <submittedName>
        <fullName evidence="2">Uncharacterized protein</fullName>
    </submittedName>
</protein>
<accession>A0A1F5GC26</accession>
<keyword evidence="1" id="KW-0812">Transmembrane</keyword>
<sequence length="168" mass="18871">MDVFVKLFNLSFWEKFADFHGLLSMLSLILFGSGIILYFVVRKSNNFFSWFKNILLTLFIDLVLLDTAGLTVYIPYRAEGGPRTILKASEATAWYHTVIFEHKEFLAFAPPLIILTVYLVAKTLGSNFNDDSNSKLRKAVLFGLIASLVFVLIVAAEAVLVTKTAPVR</sequence>
<feature type="transmembrane region" description="Helical" evidence="1">
    <location>
        <begin position="105"/>
        <end position="121"/>
    </location>
</feature>
<evidence type="ECO:0000313" key="3">
    <source>
        <dbReference type="Proteomes" id="UP000177369"/>
    </source>
</evidence>
<organism evidence="2 3">
    <name type="scientific">Candidatus Curtissbacteria bacterium RIFCSPHIGHO2_02_FULL_40_16b</name>
    <dbReference type="NCBI Taxonomy" id="1797714"/>
    <lineage>
        <taxon>Bacteria</taxon>
        <taxon>Candidatus Curtissiibacteriota</taxon>
    </lineage>
</organism>
<keyword evidence="1" id="KW-0472">Membrane</keyword>
<reference evidence="2 3" key="1">
    <citation type="journal article" date="2016" name="Nat. Commun.">
        <title>Thousands of microbial genomes shed light on interconnected biogeochemical processes in an aquifer system.</title>
        <authorList>
            <person name="Anantharaman K."/>
            <person name="Brown C.T."/>
            <person name="Hug L.A."/>
            <person name="Sharon I."/>
            <person name="Castelle C.J."/>
            <person name="Probst A.J."/>
            <person name="Thomas B.C."/>
            <person name="Singh A."/>
            <person name="Wilkins M.J."/>
            <person name="Karaoz U."/>
            <person name="Brodie E.L."/>
            <person name="Williams K.H."/>
            <person name="Hubbard S.S."/>
            <person name="Banfield J.F."/>
        </authorList>
    </citation>
    <scope>NUCLEOTIDE SEQUENCE [LARGE SCALE GENOMIC DNA]</scope>
</reference>
<dbReference type="EMBL" id="MFBD01000004">
    <property type="protein sequence ID" value="OGD89409.1"/>
    <property type="molecule type" value="Genomic_DNA"/>
</dbReference>
<dbReference type="Proteomes" id="UP000177369">
    <property type="component" value="Unassembled WGS sequence"/>
</dbReference>
<evidence type="ECO:0000256" key="1">
    <source>
        <dbReference type="SAM" id="Phobius"/>
    </source>
</evidence>
<gene>
    <name evidence="2" type="ORF">A3D04_04020</name>
</gene>
<keyword evidence="1" id="KW-1133">Transmembrane helix</keyword>
<name>A0A1F5GC26_9BACT</name>
<feature type="transmembrane region" description="Helical" evidence="1">
    <location>
        <begin position="141"/>
        <end position="161"/>
    </location>
</feature>
<comment type="caution">
    <text evidence="2">The sequence shown here is derived from an EMBL/GenBank/DDBJ whole genome shotgun (WGS) entry which is preliminary data.</text>
</comment>
<proteinExistence type="predicted"/>
<feature type="transmembrane region" description="Helical" evidence="1">
    <location>
        <begin position="53"/>
        <end position="76"/>
    </location>
</feature>
<dbReference type="AlphaFoldDB" id="A0A1F5GC26"/>
<feature type="transmembrane region" description="Helical" evidence="1">
    <location>
        <begin position="20"/>
        <end position="41"/>
    </location>
</feature>
<evidence type="ECO:0000313" key="2">
    <source>
        <dbReference type="EMBL" id="OGD89409.1"/>
    </source>
</evidence>